<dbReference type="InterPro" id="IPR011629">
    <property type="entry name" value="CobW-like_C"/>
</dbReference>
<evidence type="ECO:0000256" key="1">
    <source>
        <dbReference type="ARBA" id="ARBA00022741"/>
    </source>
</evidence>
<feature type="domain" description="CobW C-terminal" evidence="3">
    <location>
        <begin position="92"/>
        <end position="186"/>
    </location>
</feature>
<comment type="caution">
    <text evidence="4">The sequence shown here is derived from an EMBL/GenBank/DDBJ whole genome shotgun (WGS) entry which is preliminary data.</text>
</comment>
<dbReference type="InterPro" id="IPR036627">
    <property type="entry name" value="CobW-likC_sf"/>
</dbReference>
<reference evidence="4 5" key="1">
    <citation type="submission" date="2019-12" db="EMBL/GenBank/DDBJ databases">
        <title>Comparative genomics gives insights into the taxonomy of the Azoarcus-Aromatoleum group and reveals separate origins of nif in the plant-associated Azoarcus and non-plant-associated Aromatoleum sub-groups.</title>
        <authorList>
            <person name="Lafos M."/>
            <person name="Maluk M."/>
            <person name="Batista M."/>
            <person name="Junghare M."/>
            <person name="Carmona M."/>
            <person name="Faoro H."/>
            <person name="Cruz L.M."/>
            <person name="Battistoni F."/>
            <person name="De Souza E."/>
            <person name="Pedrosa F."/>
            <person name="Chen W.-M."/>
            <person name="Poole P.S."/>
            <person name="Dixon R.A."/>
            <person name="James E.K."/>
        </authorList>
    </citation>
    <scope>NUCLEOTIDE SEQUENCE [LARGE SCALE GENOMIC DNA]</scope>
    <source>
        <strain evidence="4 5">22Lin</strain>
    </source>
</reference>
<dbReference type="RefSeq" id="WP_169262695.1">
    <property type="nucleotide sequence ID" value="NZ_WTVQ01000072.1"/>
</dbReference>
<dbReference type="Proteomes" id="UP000648984">
    <property type="component" value="Unassembled WGS sequence"/>
</dbReference>
<dbReference type="InterPro" id="IPR051316">
    <property type="entry name" value="Zinc-reg_GTPase_activator"/>
</dbReference>
<dbReference type="PANTHER" id="PTHR13748">
    <property type="entry name" value="COBW-RELATED"/>
    <property type="match status" value="1"/>
</dbReference>
<dbReference type="SUPFAM" id="SSF90002">
    <property type="entry name" value="Hypothetical protein YjiA, C-terminal domain"/>
    <property type="match status" value="1"/>
</dbReference>
<evidence type="ECO:0000313" key="5">
    <source>
        <dbReference type="Proteomes" id="UP000648984"/>
    </source>
</evidence>
<dbReference type="Pfam" id="PF07683">
    <property type="entry name" value="CobW_C"/>
    <property type="match status" value="1"/>
</dbReference>
<evidence type="ECO:0000256" key="2">
    <source>
        <dbReference type="ARBA" id="ARBA00023186"/>
    </source>
</evidence>
<organism evidence="4 5">
    <name type="scientific">Aromatoleum diolicum</name>
    <dbReference type="NCBI Taxonomy" id="75796"/>
    <lineage>
        <taxon>Bacteria</taxon>
        <taxon>Pseudomonadati</taxon>
        <taxon>Pseudomonadota</taxon>
        <taxon>Betaproteobacteria</taxon>
        <taxon>Rhodocyclales</taxon>
        <taxon>Rhodocyclaceae</taxon>
        <taxon>Aromatoleum</taxon>
    </lineage>
</organism>
<protein>
    <recommendedName>
        <fullName evidence="3">CobW C-terminal domain-containing protein</fullName>
    </recommendedName>
</protein>
<gene>
    <name evidence="4" type="ORF">GPA25_22730</name>
</gene>
<evidence type="ECO:0000259" key="3">
    <source>
        <dbReference type="SMART" id="SM00833"/>
    </source>
</evidence>
<accession>A0ABX1QGK0</accession>
<keyword evidence="5" id="KW-1185">Reference proteome</keyword>
<dbReference type="SMART" id="SM00833">
    <property type="entry name" value="CobW_C"/>
    <property type="match status" value="1"/>
</dbReference>
<keyword evidence="1" id="KW-0547">Nucleotide-binding</keyword>
<sequence>MITKSDLGDTGQTAALTAQLTEINPRAEVQALDLNAVPIDRVCALLFETRAYAPDYIPPDELTRTFLRAKMAPATSPLGGKARMATGHLHDVVSCVFQSEEPIELDCLNAFLDTAQERYGTRLWRCKGIVQAVSLRQRLIVQGVQGVVQISGGTVWRNYEPRRTTLVFIGQEIEPAWILERLQSCVGRNVTAAA</sequence>
<name>A0ABX1QGK0_9RHOO</name>
<dbReference type="EMBL" id="WTVQ01000072">
    <property type="protein sequence ID" value="NMG77572.1"/>
    <property type="molecule type" value="Genomic_DNA"/>
</dbReference>
<evidence type="ECO:0000313" key="4">
    <source>
        <dbReference type="EMBL" id="NMG77572.1"/>
    </source>
</evidence>
<dbReference type="PANTHER" id="PTHR13748:SF62">
    <property type="entry name" value="COBW DOMAIN-CONTAINING PROTEIN"/>
    <property type="match status" value="1"/>
</dbReference>
<keyword evidence="2" id="KW-0143">Chaperone</keyword>
<dbReference type="Gene3D" id="3.30.1220.10">
    <property type="entry name" value="CobW-like, C-terminal domain"/>
    <property type="match status" value="1"/>
</dbReference>
<proteinExistence type="predicted"/>